<evidence type="ECO:0000313" key="2">
    <source>
        <dbReference type="EMBL" id="KKN74743.1"/>
    </source>
</evidence>
<dbReference type="EMBL" id="LAZR01000321">
    <property type="protein sequence ID" value="KKN74743.1"/>
    <property type="molecule type" value="Genomic_DNA"/>
</dbReference>
<feature type="transmembrane region" description="Helical" evidence="1">
    <location>
        <begin position="60"/>
        <end position="82"/>
    </location>
</feature>
<keyword evidence="1" id="KW-1133">Transmembrane helix</keyword>
<evidence type="ECO:0000256" key="1">
    <source>
        <dbReference type="SAM" id="Phobius"/>
    </source>
</evidence>
<dbReference type="AlphaFoldDB" id="A0A0F9W9G8"/>
<name>A0A0F9W9G8_9ZZZZ</name>
<gene>
    <name evidence="2" type="ORF">LCGC14_0387850</name>
</gene>
<sequence length="85" mass="9419">MALTEEQEQEMWDKVNRLHDHIVGYDGVRGLSEKVAESVEKNDDDHEDMRINHSRLSKRFYMLVAFLVGSGILGGSIAGAMLGGG</sequence>
<reference evidence="2" key="1">
    <citation type="journal article" date="2015" name="Nature">
        <title>Complex archaea that bridge the gap between prokaryotes and eukaryotes.</title>
        <authorList>
            <person name="Spang A."/>
            <person name="Saw J.H."/>
            <person name="Jorgensen S.L."/>
            <person name="Zaremba-Niedzwiedzka K."/>
            <person name="Martijn J."/>
            <person name="Lind A.E."/>
            <person name="van Eijk R."/>
            <person name="Schleper C."/>
            <person name="Guy L."/>
            <person name="Ettema T.J."/>
        </authorList>
    </citation>
    <scope>NUCLEOTIDE SEQUENCE</scope>
</reference>
<keyword evidence="1" id="KW-0812">Transmembrane</keyword>
<protein>
    <submittedName>
        <fullName evidence="2">Uncharacterized protein</fullName>
    </submittedName>
</protein>
<keyword evidence="1" id="KW-0472">Membrane</keyword>
<accession>A0A0F9W9G8</accession>
<proteinExistence type="predicted"/>
<comment type="caution">
    <text evidence="2">The sequence shown here is derived from an EMBL/GenBank/DDBJ whole genome shotgun (WGS) entry which is preliminary data.</text>
</comment>
<organism evidence="2">
    <name type="scientific">marine sediment metagenome</name>
    <dbReference type="NCBI Taxonomy" id="412755"/>
    <lineage>
        <taxon>unclassified sequences</taxon>
        <taxon>metagenomes</taxon>
        <taxon>ecological metagenomes</taxon>
    </lineage>
</organism>